<dbReference type="Proteomes" id="UP000465035">
    <property type="component" value="Chromosome"/>
</dbReference>
<dbReference type="RefSeq" id="WP_003551668.1">
    <property type="nucleotide sequence ID" value="NZ_CABKOL010000106.1"/>
</dbReference>
<keyword evidence="1" id="KW-0472">Membrane</keyword>
<dbReference type="Gene3D" id="1.10.1760.20">
    <property type="match status" value="1"/>
</dbReference>
<name>A0A6P1EEW7_LENHI</name>
<organism evidence="2 3">
    <name type="scientific">Lentilactobacillus hilgardii</name>
    <name type="common">Lactobacillus hilgardii</name>
    <dbReference type="NCBI Taxonomy" id="1588"/>
    <lineage>
        <taxon>Bacteria</taxon>
        <taxon>Bacillati</taxon>
        <taxon>Bacillota</taxon>
        <taxon>Bacilli</taxon>
        <taxon>Lactobacillales</taxon>
        <taxon>Lactobacillaceae</taxon>
        <taxon>Lentilactobacillus</taxon>
    </lineage>
</organism>
<evidence type="ECO:0000256" key="1">
    <source>
        <dbReference type="SAM" id="Phobius"/>
    </source>
</evidence>
<evidence type="ECO:0000313" key="2">
    <source>
        <dbReference type="EMBL" id="QHB53333.1"/>
    </source>
</evidence>
<feature type="transmembrane region" description="Helical" evidence="1">
    <location>
        <begin position="144"/>
        <end position="165"/>
    </location>
</feature>
<dbReference type="AlphaFoldDB" id="A0A6P1EEW7"/>
<dbReference type="Pfam" id="PF07155">
    <property type="entry name" value="ECF-ribofla_trS"/>
    <property type="match status" value="1"/>
</dbReference>
<keyword evidence="1" id="KW-1133">Transmembrane helix</keyword>
<evidence type="ECO:0000313" key="3">
    <source>
        <dbReference type="Proteomes" id="UP000465035"/>
    </source>
</evidence>
<dbReference type="GO" id="GO:0016020">
    <property type="term" value="C:membrane"/>
    <property type="evidence" value="ECO:0007669"/>
    <property type="project" value="InterPro"/>
</dbReference>
<feature type="transmembrane region" description="Helical" evidence="1">
    <location>
        <begin position="79"/>
        <end position="99"/>
    </location>
</feature>
<reference evidence="2 3" key="1">
    <citation type="submission" date="2019-12" db="EMBL/GenBank/DDBJ databases">
        <title>Lactobacillus hilgardii FLUB.</title>
        <authorList>
            <person name="Gustaw K."/>
        </authorList>
    </citation>
    <scope>NUCLEOTIDE SEQUENCE [LARGE SCALE GENOMIC DNA]</scope>
    <source>
        <strain evidence="2 3">FLUB</strain>
    </source>
</reference>
<keyword evidence="1" id="KW-0812">Transmembrane</keyword>
<accession>A0A6P1EEW7</accession>
<gene>
    <name evidence="2" type="ORF">GQR93_01550</name>
</gene>
<dbReference type="GeneID" id="69057038"/>
<feature type="transmembrane region" description="Helical" evidence="1">
    <location>
        <begin position="177"/>
        <end position="201"/>
    </location>
</feature>
<dbReference type="InterPro" id="IPR009825">
    <property type="entry name" value="ECF_substrate-spec-like"/>
</dbReference>
<feature type="transmembrane region" description="Helical" evidence="1">
    <location>
        <begin position="52"/>
        <end position="72"/>
    </location>
</feature>
<protein>
    <submittedName>
        <fullName evidence="2">ECF transporter S component</fullName>
    </submittedName>
</protein>
<dbReference type="EMBL" id="CP047121">
    <property type="protein sequence ID" value="QHB53333.1"/>
    <property type="molecule type" value="Genomic_DNA"/>
</dbReference>
<proteinExistence type="predicted"/>
<feature type="transmembrane region" description="Helical" evidence="1">
    <location>
        <begin position="21"/>
        <end position="40"/>
    </location>
</feature>
<feature type="transmembrane region" description="Helical" evidence="1">
    <location>
        <begin position="119"/>
        <end position="137"/>
    </location>
</feature>
<sequence length="227" mass="25637">MTLVFIVMGIFLTLFQLLRGGHYLMFSFMILLCSMLMVYWRFEHEKLKTTTLMFMAILIALAVVGRLAFAWIPSAQAASFVIIMGAMSLGPELGFVVGATTALVSNLFFGQGPWTPWQMFAWGLMGFTAGLIAHTVIGKKVMPLVIFGAVWGFIFGWIMDAWSAMMYVHPLTFKTVLAYFLLSVKFDFYHSASNAVLLALFSKPWQRLFSRLDDKYNFLPTTNNEGK</sequence>